<proteinExistence type="predicted"/>
<gene>
    <name evidence="1" type="ORF">NEIELOOT_00490</name>
</gene>
<evidence type="ECO:0000313" key="1">
    <source>
        <dbReference type="EMBL" id="EFE50784.1"/>
    </source>
</evidence>
<dbReference type="EMBL" id="ADBF01000012">
    <property type="protein sequence ID" value="EFE50784.1"/>
    <property type="molecule type" value="Genomic_DNA"/>
</dbReference>
<dbReference type="Proteomes" id="UP000005536">
    <property type="component" value="Unassembled WGS sequence"/>
</dbReference>
<reference evidence="1 2" key="1">
    <citation type="submission" date="2010-02" db="EMBL/GenBank/DDBJ databases">
        <authorList>
            <person name="Weinstock G."/>
            <person name="Sodergren E."/>
            <person name="Clifton S."/>
            <person name="Fulton L."/>
            <person name="Fulton B."/>
            <person name="Courtney L."/>
            <person name="Fronick C."/>
            <person name="Harrison M."/>
            <person name="Strong C."/>
            <person name="Farmer C."/>
            <person name="Delahaunty K."/>
            <person name="Markovic C."/>
            <person name="Hall O."/>
            <person name="Minx P."/>
            <person name="Tomlinson C."/>
            <person name="Mitreva M."/>
            <person name="Nelson J."/>
            <person name="Hou S."/>
            <person name="Wollam A."/>
            <person name="Pepin K.H."/>
            <person name="Johnson M."/>
            <person name="Bhonagiri V."/>
            <person name="Zhang X."/>
            <person name="Suruliraj S."/>
            <person name="Warren W."/>
            <person name="Chinwalla A."/>
            <person name="Mardis E.R."/>
            <person name="Wilson R.K."/>
        </authorList>
    </citation>
    <scope>NUCLEOTIDE SEQUENCE [LARGE SCALE GENOMIC DNA]</scope>
    <source>
        <strain evidence="1 2">ATCC 29315</strain>
    </source>
</reference>
<organism evidence="1 2">
    <name type="scientific">Neisseria elongata subsp. glycolytica ATCC 29315</name>
    <dbReference type="NCBI Taxonomy" id="546263"/>
    <lineage>
        <taxon>Bacteria</taxon>
        <taxon>Pseudomonadati</taxon>
        <taxon>Pseudomonadota</taxon>
        <taxon>Betaproteobacteria</taxon>
        <taxon>Neisseriales</taxon>
        <taxon>Neisseriaceae</taxon>
        <taxon>Neisseria</taxon>
    </lineage>
</organism>
<dbReference type="AlphaFoldDB" id="D4DN66"/>
<name>D4DN66_NEIEG</name>
<accession>D4DN66</accession>
<protein>
    <submittedName>
        <fullName evidence="1">Uncharacterized protein</fullName>
    </submittedName>
</protein>
<comment type="caution">
    <text evidence="1">The sequence shown here is derived from an EMBL/GenBank/DDBJ whole genome shotgun (WGS) entry which is preliminary data.</text>
</comment>
<evidence type="ECO:0000313" key="2">
    <source>
        <dbReference type="Proteomes" id="UP000005536"/>
    </source>
</evidence>
<sequence length="40" mass="4430">MERPSENPFQGFQTASPIGCPINGLGCHYGYFPNSNRRAD</sequence>